<dbReference type="Pfam" id="PF16878">
    <property type="entry name" value="SIX1_SD"/>
    <property type="match status" value="1"/>
</dbReference>
<evidence type="ECO:0000256" key="2">
    <source>
        <dbReference type="ARBA" id="ARBA00023125"/>
    </source>
</evidence>
<dbReference type="InterPro" id="IPR001356">
    <property type="entry name" value="HD"/>
</dbReference>
<keyword evidence="9" id="KW-1185">Reference proteome</keyword>
<feature type="DNA-binding region" description="Homeobox" evidence="5">
    <location>
        <begin position="268"/>
        <end position="295"/>
    </location>
</feature>
<evidence type="ECO:0000256" key="3">
    <source>
        <dbReference type="ARBA" id="ARBA00023155"/>
    </source>
</evidence>
<dbReference type="PROSITE" id="PS50071">
    <property type="entry name" value="HOMEOBOX_2"/>
    <property type="match status" value="1"/>
</dbReference>
<dbReference type="GO" id="GO:0005634">
    <property type="term" value="C:nucleus"/>
    <property type="evidence" value="ECO:0007669"/>
    <property type="project" value="UniProtKB-SubCell"/>
</dbReference>
<name>A0ABD2JB18_9BILA</name>
<evidence type="ECO:0000313" key="8">
    <source>
        <dbReference type="EMBL" id="KAL3087810.1"/>
    </source>
</evidence>
<evidence type="ECO:0000256" key="6">
    <source>
        <dbReference type="RuleBase" id="RU000682"/>
    </source>
</evidence>
<comment type="caution">
    <text evidence="8">The sequence shown here is derived from an EMBL/GenBank/DDBJ whole genome shotgun (WGS) entry which is preliminary data.</text>
</comment>
<sequence length="319" mass="36600">MATMAGKAVEIKLVGVSTGHADDLADARAAARELVRKEGLGRGRGVKKAIKMVIDEATNSATEFLEANWAAFKKIQLPPELLAELANAFRFDFRWSILRVSSSIFDHFLAKRQQKILQNVDLKFRQSCEQHVELDNVGQKLANLGNEISLPMSNVPIHEAVIAARILISLHTRNFNELYAFLESHKFPRQMHPKLQKIWWDIHFLEAQQTLGKSQLSLLEKYKVREKYPLPPTIWDGQRKNGLFSENTLTLLNEQYAESRYFYAGRWEIAEATGLSETQVVKWFGNRRQKDRKAWKKAAPIGQLNNYQAQTFFTKIFAI</sequence>
<dbReference type="EMBL" id="JBICBT010001015">
    <property type="protein sequence ID" value="KAL3087810.1"/>
    <property type="molecule type" value="Genomic_DNA"/>
</dbReference>
<accession>A0ABD2JB18</accession>
<feature type="domain" description="Homeobox" evidence="7">
    <location>
        <begin position="266"/>
        <end position="294"/>
    </location>
</feature>
<evidence type="ECO:0000256" key="4">
    <source>
        <dbReference type="ARBA" id="ARBA00023242"/>
    </source>
</evidence>
<dbReference type="Pfam" id="PF00046">
    <property type="entry name" value="Homeodomain"/>
    <property type="match status" value="1"/>
</dbReference>
<dbReference type="GO" id="GO:0003677">
    <property type="term" value="F:DNA binding"/>
    <property type="evidence" value="ECO:0007669"/>
    <property type="project" value="UniProtKB-UniRule"/>
</dbReference>
<gene>
    <name evidence="8" type="ORF">niasHT_029574</name>
</gene>
<organism evidence="8 9">
    <name type="scientific">Heterodera trifolii</name>
    <dbReference type="NCBI Taxonomy" id="157864"/>
    <lineage>
        <taxon>Eukaryota</taxon>
        <taxon>Metazoa</taxon>
        <taxon>Ecdysozoa</taxon>
        <taxon>Nematoda</taxon>
        <taxon>Chromadorea</taxon>
        <taxon>Rhabditida</taxon>
        <taxon>Tylenchina</taxon>
        <taxon>Tylenchomorpha</taxon>
        <taxon>Tylenchoidea</taxon>
        <taxon>Heteroderidae</taxon>
        <taxon>Heteroderinae</taxon>
        <taxon>Heterodera</taxon>
    </lineage>
</organism>
<keyword evidence="3 5" id="KW-0371">Homeobox</keyword>
<evidence type="ECO:0000313" key="9">
    <source>
        <dbReference type="Proteomes" id="UP001620626"/>
    </source>
</evidence>
<comment type="subcellular location">
    <subcellularLocation>
        <location evidence="1 5 6">Nucleus</location>
    </subcellularLocation>
</comment>
<dbReference type="AlphaFoldDB" id="A0ABD2JB18"/>
<evidence type="ECO:0000256" key="5">
    <source>
        <dbReference type="PROSITE-ProRule" id="PRU00108"/>
    </source>
</evidence>
<dbReference type="CDD" id="cd00086">
    <property type="entry name" value="homeodomain"/>
    <property type="match status" value="1"/>
</dbReference>
<evidence type="ECO:0000256" key="1">
    <source>
        <dbReference type="ARBA" id="ARBA00004123"/>
    </source>
</evidence>
<dbReference type="SMART" id="SM00389">
    <property type="entry name" value="HOX"/>
    <property type="match status" value="1"/>
</dbReference>
<keyword evidence="4 5" id="KW-0539">Nucleus</keyword>
<dbReference type="Gene3D" id="1.20.58.760">
    <property type="entry name" value="Peptidase M41"/>
    <property type="match status" value="1"/>
</dbReference>
<reference evidence="8 9" key="1">
    <citation type="submission" date="2024-10" db="EMBL/GenBank/DDBJ databases">
        <authorList>
            <person name="Kim D."/>
        </authorList>
    </citation>
    <scope>NUCLEOTIDE SEQUENCE [LARGE SCALE GENOMIC DNA]</scope>
    <source>
        <strain evidence="8">BH-2024</strain>
    </source>
</reference>
<dbReference type="PANTHER" id="PTHR10390">
    <property type="entry name" value="HOMEOBOX PROTEIN SIX"/>
    <property type="match status" value="1"/>
</dbReference>
<keyword evidence="2 5" id="KW-0238">DNA-binding</keyword>
<dbReference type="Gene3D" id="1.10.10.60">
    <property type="entry name" value="Homeodomain-like"/>
    <property type="match status" value="1"/>
</dbReference>
<dbReference type="InterPro" id="IPR031701">
    <property type="entry name" value="SIX1_SD"/>
</dbReference>
<dbReference type="InterPro" id="IPR037219">
    <property type="entry name" value="Peptidase_M41-like"/>
</dbReference>
<dbReference type="SUPFAM" id="SSF46689">
    <property type="entry name" value="Homeodomain-like"/>
    <property type="match status" value="1"/>
</dbReference>
<dbReference type="Proteomes" id="UP001620626">
    <property type="component" value="Unassembled WGS sequence"/>
</dbReference>
<protein>
    <recommendedName>
        <fullName evidence="7">Homeobox domain-containing protein</fullName>
    </recommendedName>
</protein>
<dbReference type="InterPro" id="IPR009057">
    <property type="entry name" value="Homeodomain-like_sf"/>
</dbReference>
<dbReference type="PANTHER" id="PTHR10390:SF33">
    <property type="entry name" value="PROTEIN OPTIX"/>
    <property type="match status" value="1"/>
</dbReference>
<evidence type="ECO:0000259" key="7">
    <source>
        <dbReference type="PROSITE" id="PS50071"/>
    </source>
</evidence>
<proteinExistence type="predicted"/>
<dbReference type="SUPFAM" id="SSF140990">
    <property type="entry name" value="FtsH protease domain-like"/>
    <property type="match status" value="1"/>
</dbReference>